<dbReference type="Gene3D" id="2.40.170.20">
    <property type="entry name" value="TonB-dependent receptor, beta-barrel domain"/>
    <property type="match status" value="1"/>
</dbReference>
<dbReference type="SUPFAM" id="SSF49464">
    <property type="entry name" value="Carboxypeptidase regulatory domain-like"/>
    <property type="match status" value="1"/>
</dbReference>
<dbReference type="InterPro" id="IPR008969">
    <property type="entry name" value="CarboxyPept-like_regulatory"/>
</dbReference>
<keyword evidence="4" id="KW-0732">Signal</keyword>
<keyword evidence="7" id="KW-1185">Reference proteome</keyword>
<dbReference type="RefSeq" id="WP_183494903.1">
    <property type="nucleotide sequence ID" value="NZ_JACIFF010000002.1"/>
</dbReference>
<gene>
    <name evidence="6" type="ORF">GGR28_001280</name>
</gene>
<dbReference type="InterPro" id="IPR036942">
    <property type="entry name" value="Beta-barrel_TonB_sf"/>
</dbReference>
<dbReference type="SUPFAM" id="SSF56935">
    <property type="entry name" value="Porins"/>
    <property type="match status" value="1"/>
</dbReference>
<feature type="domain" description="Outer membrane protein beta-barrel" evidence="5">
    <location>
        <begin position="380"/>
        <end position="785"/>
    </location>
</feature>
<protein>
    <submittedName>
        <fullName evidence="6">Outer membrane receptor protein involved in Fe transport</fullName>
    </submittedName>
</protein>
<dbReference type="InterPro" id="IPR013783">
    <property type="entry name" value="Ig-like_fold"/>
</dbReference>
<evidence type="ECO:0000256" key="4">
    <source>
        <dbReference type="SAM" id="SignalP"/>
    </source>
</evidence>
<keyword evidence="6" id="KW-0675">Receptor</keyword>
<dbReference type="InterPro" id="IPR037066">
    <property type="entry name" value="Plug_dom_sf"/>
</dbReference>
<dbReference type="Gene3D" id="2.60.40.10">
    <property type="entry name" value="Immunoglobulins"/>
    <property type="match status" value="1"/>
</dbReference>
<organism evidence="6 7">
    <name type="scientific">Neolewinella aquimaris</name>
    <dbReference type="NCBI Taxonomy" id="1835722"/>
    <lineage>
        <taxon>Bacteria</taxon>
        <taxon>Pseudomonadati</taxon>
        <taxon>Bacteroidota</taxon>
        <taxon>Saprospiria</taxon>
        <taxon>Saprospirales</taxon>
        <taxon>Lewinellaceae</taxon>
        <taxon>Neolewinella</taxon>
    </lineage>
</organism>
<dbReference type="Pfam" id="PF13620">
    <property type="entry name" value="CarboxypepD_reg"/>
    <property type="match status" value="1"/>
</dbReference>
<dbReference type="PANTHER" id="PTHR40980:SF4">
    <property type="entry name" value="TONB-DEPENDENT RECEPTOR-LIKE BETA-BARREL DOMAIN-CONTAINING PROTEIN"/>
    <property type="match status" value="1"/>
</dbReference>
<keyword evidence="2" id="KW-0472">Membrane</keyword>
<dbReference type="InterPro" id="IPR041700">
    <property type="entry name" value="OMP_b-brl_3"/>
</dbReference>
<name>A0A840E652_9BACT</name>
<dbReference type="GO" id="GO:0009279">
    <property type="term" value="C:cell outer membrane"/>
    <property type="evidence" value="ECO:0007669"/>
    <property type="project" value="UniProtKB-SubCell"/>
</dbReference>
<comment type="caution">
    <text evidence="6">The sequence shown here is derived from an EMBL/GenBank/DDBJ whole genome shotgun (WGS) entry which is preliminary data.</text>
</comment>
<comment type="subcellular location">
    <subcellularLocation>
        <location evidence="1">Cell outer membrane</location>
    </subcellularLocation>
</comment>
<dbReference type="PANTHER" id="PTHR40980">
    <property type="entry name" value="PLUG DOMAIN-CONTAINING PROTEIN"/>
    <property type="match status" value="1"/>
</dbReference>
<dbReference type="PROSITE" id="PS51257">
    <property type="entry name" value="PROKAR_LIPOPROTEIN"/>
    <property type="match status" value="1"/>
</dbReference>
<dbReference type="Proteomes" id="UP000576209">
    <property type="component" value="Unassembled WGS sequence"/>
</dbReference>
<evidence type="ECO:0000256" key="3">
    <source>
        <dbReference type="ARBA" id="ARBA00023237"/>
    </source>
</evidence>
<dbReference type="Gene3D" id="2.170.130.10">
    <property type="entry name" value="TonB-dependent receptor, plug domain"/>
    <property type="match status" value="1"/>
</dbReference>
<dbReference type="EMBL" id="JACIFF010000002">
    <property type="protein sequence ID" value="MBB4078667.1"/>
    <property type="molecule type" value="Genomic_DNA"/>
</dbReference>
<keyword evidence="3" id="KW-0998">Cell outer membrane</keyword>
<feature type="signal peptide" evidence="4">
    <location>
        <begin position="1"/>
        <end position="19"/>
    </location>
</feature>
<accession>A0A840E652</accession>
<reference evidence="6 7" key="1">
    <citation type="submission" date="2020-08" db="EMBL/GenBank/DDBJ databases">
        <title>Genomic Encyclopedia of Type Strains, Phase IV (KMG-IV): sequencing the most valuable type-strain genomes for metagenomic binning, comparative biology and taxonomic classification.</title>
        <authorList>
            <person name="Goeker M."/>
        </authorList>
    </citation>
    <scope>NUCLEOTIDE SEQUENCE [LARGE SCALE GENOMIC DNA]</scope>
    <source>
        <strain evidence="6 7">DSM 105137</strain>
    </source>
</reference>
<evidence type="ECO:0000313" key="6">
    <source>
        <dbReference type="EMBL" id="MBB4078667.1"/>
    </source>
</evidence>
<sequence>MKTTVFFAFAILFCSCVHAQFSLTGHVENAEGEAIAYANVALYLANDSSLFKAETTDNDGDFRINNLPDNTYTVVISYLGSADLRRAGLAIHQDLDLGTLSLTAGGIDLSGATVTATRTLVEVKPDRTIFNVQGTINAAGNDALDLLRKAPGVDVGINDNIGVLGRNGVLLYVDGKRIPLSGSELSSYLRNLTAERVDRIEIITSPGARYESEGNAGIIDIRLKKAENEGTNGSLAASGSQGRYTVYSLTASGNYRSRRMNIFGSVNYTSNDSYTDNDFRSAQNGFYLVDALLSRPYTQSPSLRAGADFYLGKRHTLGLLFTGQYQDGRRRVVNSTEVYTLRQNMIASIRPDSILRASVYDREDHNQNTFNLNYNFAIADGHGLNVDLDYGRYRNDNLIDQPNRYFSPDGELLSVSDNYFDTPIDIDIYTARLDYNFPVSFGAASAGAKFTHVGTNNAFLFYDVFGSDREFVSPNSNRFSYMENVAAAYLAFTGNLNENLSYNTGLRMEMTDATGELFPFANVDPETPVAFHYLSLFPNAGLTYAFASGNTLSLRYGRRINRPDYNVLNPFRVQLNELSYERGNPFLQPEIANNLELAFTLAKRYNFKAAYSRTTDQIAQLFNPDPINPQAGFITYANLAEQVVYSLNASAPVQVTPWWRAYTNASASYINNQADYGEDGVVDVQQFNYRAVLQNTFTLPGQFTAELTGQYLGPGISGGTFKYQDLGVVNVGLQRRFLGDQLSAKLTLNDIFYTAIIRGESDFNGLYTQGVIRRDSRRAGLSLSYDFGNQKVRSRRRDTGLDEAAGRVK</sequence>
<evidence type="ECO:0000256" key="2">
    <source>
        <dbReference type="ARBA" id="ARBA00023136"/>
    </source>
</evidence>
<dbReference type="Pfam" id="PF14905">
    <property type="entry name" value="OMP_b-brl_3"/>
    <property type="match status" value="1"/>
</dbReference>
<dbReference type="AlphaFoldDB" id="A0A840E652"/>
<evidence type="ECO:0000256" key="1">
    <source>
        <dbReference type="ARBA" id="ARBA00004442"/>
    </source>
</evidence>
<evidence type="ECO:0000259" key="5">
    <source>
        <dbReference type="Pfam" id="PF14905"/>
    </source>
</evidence>
<proteinExistence type="predicted"/>
<evidence type="ECO:0000313" key="7">
    <source>
        <dbReference type="Proteomes" id="UP000576209"/>
    </source>
</evidence>
<feature type="chain" id="PRO_5033022987" evidence="4">
    <location>
        <begin position="20"/>
        <end position="809"/>
    </location>
</feature>